<organism evidence="1 2">
    <name type="scientific">Solanum commersonii</name>
    <name type="common">Commerson's wild potato</name>
    <name type="synonym">Commerson's nightshade</name>
    <dbReference type="NCBI Taxonomy" id="4109"/>
    <lineage>
        <taxon>Eukaryota</taxon>
        <taxon>Viridiplantae</taxon>
        <taxon>Streptophyta</taxon>
        <taxon>Embryophyta</taxon>
        <taxon>Tracheophyta</taxon>
        <taxon>Spermatophyta</taxon>
        <taxon>Magnoliopsida</taxon>
        <taxon>eudicotyledons</taxon>
        <taxon>Gunneridae</taxon>
        <taxon>Pentapetalae</taxon>
        <taxon>asterids</taxon>
        <taxon>lamiids</taxon>
        <taxon>Solanales</taxon>
        <taxon>Solanaceae</taxon>
        <taxon>Solanoideae</taxon>
        <taxon>Solaneae</taxon>
        <taxon>Solanum</taxon>
    </lineage>
</organism>
<reference evidence="1 2" key="1">
    <citation type="submission" date="2020-09" db="EMBL/GenBank/DDBJ databases">
        <title>De no assembly of potato wild relative species, Solanum commersonii.</title>
        <authorList>
            <person name="Cho K."/>
        </authorList>
    </citation>
    <scope>NUCLEOTIDE SEQUENCE [LARGE SCALE GENOMIC DNA]</scope>
    <source>
        <strain evidence="1">LZ3.2</strain>
        <tissue evidence="1">Leaf</tissue>
    </source>
</reference>
<evidence type="ECO:0000313" key="2">
    <source>
        <dbReference type="Proteomes" id="UP000824120"/>
    </source>
</evidence>
<sequence length="79" mass="8950">MINGILPGDRLETTKHFPTFPVINNISRRSTSSNNSRSTLLKALESWRSVGEKNQDNNKISIFSAYENLLRTIAESKIQ</sequence>
<evidence type="ECO:0000313" key="1">
    <source>
        <dbReference type="EMBL" id="KAG5601503.1"/>
    </source>
</evidence>
<dbReference type="Proteomes" id="UP000824120">
    <property type="component" value="Chromosome 6"/>
</dbReference>
<gene>
    <name evidence="1" type="ORF">H5410_032873</name>
</gene>
<keyword evidence="2" id="KW-1185">Reference proteome</keyword>
<proteinExistence type="predicted"/>
<comment type="caution">
    <text evidence="1">The sequence shown here is derived from an EMBL/GenBank/DDBJ whole genome shotgun (WGS) entry which is preliminary data.</text>
</comment>
<dbReference type="AlphaFoldDB" id="A0A9J5YP49"/>
<protein>
    <submittedName>
        <fullName evidence="1">Uncharacterized protein</fullName>
    </submittedName>
</protein>
<name>A0A9J5YP49_SOLCO</name>
<dbReference type="EMBL" id="JACXVP010000006">
    <property type="protein sequence ID" value="KAG5601503.1"/>
    <property type="molecule type" value="Genomic_DNA"/>
</dbReference>
<accession>A0A9J5YP49</accession>